<dbReference type="EMBL" id="JANKHO010003376">
    <property type="protein sequence ID" value="KAJ3484046.1"/>
    <property type="molecule type" value="Genomic_DNA"/>
</dbReference>
<protein>
    <recommendedName>
        <fullName evidence="8">Wax synthase domain-containing protein</fullName>
    </recommendedName>
</protein>
<dbReference type="GO" id="GO:0008374">
    <property type="term" value="F:O-acyltransferase activity"/>
    <property type="evidence" value="ECO:0007669"/>
    <property type="project" value="InterPro"/>
</dbReference>
<dbReference type="OrthoDB" id="1077582at2759"/>
<keyword evidence="4 7" id="KW-0812">Transmembrane</keyword>
<evidence type="ECO:0000313" key="9">
    <source>
        <dbReference type="EMBL" id="KAJ3484046.1"/>
    </source>
</evidence>
<feature type="transmembrane region" description="Helical" evidence="7">
    <location>
        <begin position="26"/>
        <end position="50"/>
    </location>
</feature>
<evidence type="ECO:0000256" key="2">
    <source>
        <dbReference type="ARBA" id="ARBA00007282"/>
    </source>
</evidence>
<evidence type="ECO:0000256" key="3">
    <source>
        <dbReference type="ARBA" id="ARBA00022679"/>
    </source>
</evidence>
<organism evidence="9 10">
    <name type="scientific">Agrocybe chaxingu</name>
    <dbReference type="NCBI Taxonomy" id="84603"/>
    <lineage>
        <taxon>Eukaryota</taxon>
        <taxon>Fungi</taxon>
        <taxon>Dikarya</taxon>
        <taxon>Basidiomycota</taxon>
        <taxon>Agaricomycotina</taxon>
        <taxon>Agaricomycetes</taxon>
        <taxon>Agaricomycetidae</taxon>
        <taxon>Agaricales</taxon>
        <taxon>Agaricineae</taxon>
        <taxon>Strophariaceae</taxon>
        <taxon>Agrocybe</taxon>
    </lineage>
</organism>
<evidence type="ECO:0000256" key="7">
    <source>
        <dbReference type="SAM" id="Phobius"/>
    </source>
</evidence>
<dbReference type="PANTHER" id="PTHR31595">
    <property type="entry name" value="LONG-CHAIN-ALCOHOL O-FATTY-ACYLTRANSFERASE 3-RELATED"/>
    <property type="match status" value="1"/>
</dbReference>
<evidence type="ECO:0000256" key="4">
    <source>
        <dbReference type="ARBA" id="ARBA00022692"/>
    </source>
</evidence>
<comment type="similarity">
    <text evidence="2">Belongs to the wax synthase family.</text>
</comment>
<dbReference type="InterPro" id="IPR044851">
    <property type="entry name" value="Wax_synthase"/>
</dbReference>
<dbReference type="AlphaFoldDB" id="A0A9W8JNY5"/>
<evidence type="ECO:0000313" key="10">
    <source>
        <dbReference type="Proteomes" id="UP001148786"/>
    </source>
</evidence>
<feature type="domain" description="Wax synthase" evidence="8">
    <location>
        <begin position="58"/>
        <end position="145"/>
    </location>
</feature>
<comment type="subcellular location">
    <subcellularLocation>
        <location evidence="1">Membrane</location>
        <topology evidence="1">Multi-pass membrane protein</topology>
    </subcellularLocation>
</comment>
<feature type="transmembrane region" description="Helical" evidence="7">
    <location>
        <begin position="173"/>
        <end position="191"/>
    </location>
</feature>
<gene>
    <name evidence="9" type="ORF">NLJ89_g12014</name>
</gene>
<comment type="caution">
    <text evidence="9">The sequence shown here is derived from an EMBL/GenBank/DDBJ whole genome shotgun (WGS) entry which is preliminary data.</text>
</comment>
<sequence>MNPYFDRRVDPAQVIGYARLWCLGSVLYPAMICLSMSVYHTALSIVSVWSGMSEPQDWPRLFGSPWGMYTVRRVWGTEWHQLFRSVFTAHAEFLVQVLHLSPKSKITTYLKLFIVLTLSGIMHLVGDYTVFHSWTSSGALHTFILQGVAIALEDRVLAIARKVGFKETLFSRCLGYVWVIAWFSISLPYWIDPGVPVGLLEDHFPFMSDRGA</sequence>
<keyword evidence="6 7" id="KW-0472">Membrane</keyword>
<dbReference type="GO" id="GO:0006629">
    <property type="term" value="P:lipid metabolic process"/>
    <property type="evidence" value="ECO:0007669"/>
    <property type="project" value="InterPro"/>
</dbReference>
<dbReference type="PANTHER" id="PTHR31595:SF67">
    <property type="entry name" value="WAX SYNTHASE DOMAIN-CONTAINING PROTEIN"/>
    <property type="match status" value="1"/>
</dbReference>
<keyword evidence="5 7" id="KW-1133">Transmembrane helix</keyword>
<keyword evidence="10" id="KW-1185">Reference proteome</keyword>
<evidence type="ECO:0000256" key="6">
    <source>
        <dbReference type="ARBA" id="ARBA00023136"/>
    </source>
</evidence>
<keyword evidence="3" id="KW-0808">Transferase</keyword>
<name>A0A9W8JNY5_9AGAR</name>
<dbReference type="InterPro" id="IPR032805">
    <property type="entry name" value="Wax_synthase_dom"/>
</dbReference>
<dbReference type="Proteomes" id="UP001148786">
    <property type="component" value="Unassembled WGS sequence"/>
</dbReference>
<dbReference type="Pfam" id="PF13813">
    <property type="entry name" value="MBOAT_2"/>
    <property type="match status" value="1"/>
</dbReference>
<reference evidence="9" key="1">
    <citation type="submission" date="2022-07" db="EMBL/GenBank/DDBJ databases">
        <title>Genome Sequence of Agrocybe chaxingu.</title>
        <authorList>
            <person name="Buettner E."/>
        </authorList>
    </citation>
    <scope>NUCLEOTIDE SEQUENCE</scope>
    <source>
        <strain evidence="9">MP-N11</strain>
    </source>
</reference>
<proteinExistence type="inferred from homology"/>
<evidence type="ECO:0000256" key="5">
    <source>
        <dbReference type="ARBA" id="ARBA00022989"/>
    </source>
</evidence>
<dbReference type="GO" id="GO:0016020">
    <property type="term" value="C:membrane"/>
    <property type="evidence" value="ECO:0007669"/>
    <property type="project" value="UniProtKB-SubCell"/>
</dbReference>
<evidence type="ECO:0000259" key="8">
    <source>
        <dbReference type="Pfam" id="PF13813"/>
    </source>
</evidence>
<feature type="transmembrane region" description="Helical" evidence="7">
    <location>
        <begin position="108"/>
        <end position="125"/>
    </location>
</feature>
<accession>A0A9W8JNY5</accession>
<evidence type="ECO:0000256" key="1">
    <source>
        <dbReference type="ARBA" id="ARBA00004141"/>
    </source>
</evidence>